<dbReference type="GeneTree" id="ENSGT00390000002089"/>
<sequence length="218" mass="25440">MFPWSSVFSAEPLLPGQRSPEELVQNTLMLELSALLKYTERQRLERASELRRRASCVDYSWLVNRRRSSFELPPREVLELQDLCSKIRPSMCGPVILRVRRLVTEFEPELSEVSRIFRSVLCECLDDEDASLRTRTGRWSLRRSKSMSLIGHRPRVQALPPWCREMKGVGGRGLHVDERNLRVQWEEEGAMRTQRRVMSMPEISSVEEKADYTDSTPF</sequence>
<accession>A0AAY4EMT4</accession>
<keyword evidence="2" id="KW-1185">Reference proteome</keyword>
<evidence type="ECO:0000313" key="2">
    <source>
        <dbReference type="Proteomes" id="UP000694580"/>
    </source>
</evidence>
<evidence type="ECO:0000313" key="1">
    <source>
        <dbReference type="Ensembl" id="ENSDCDP00010058683.1"/>
    </source>
</evidence>
<name>A0AAY4EMT4_9TELE</name>
<dbReference type="Pfam" id="PF14473">
    <property type="entry name" value="RD3"/>
    <property type="match status" value="1"/>
</dbReference>
<proteinExistence type="predicted"/>
<organism evidence="1 2">
    <name type="scientific">Denticeps clupeoides</name>
    <name type="common">denticle herring</name>
    <dbReference type="NCBI Taxonomy" id="299321"/>
    <lineage>
        <taxon>Eukaryota</taxon>
        <taxon>Metazoa</taxon>
        <taxon>Chordata</taxon>
        <taxon>Craniata</taxon>
        <taxon>Vertebrata</taxon>
        <taxon>Euteleostomi</taxon>
        <taxon>Actinopterygii</taxon>
        <taxon>Neopterygii</taxon>
        <taxon>Teleostei</taxon>
        <taxon>Clupei</taxon>
        <taxon>Clupeiformes</taxon>
        <taxon>Denticipitoidei</taxon>
        <taxon>Denticipitidae</taxon>
        <taxon>Denticeps</taxon>
    </lineage>
</organism>
<reference evidence="1" key="3">
    <citation type="submission" date="2025-09" db="UniProtKB">
        <authorList>
            <consortium name="Ensembl"/>
        </authorList>
    </citation>
    <scope>IDENTIFICATION</scope>
</reference>
<dbReference type="Proteomes" id="UP000694580">
    <property type="component" value="Chromosome 6"/>
</dbReference>
<dbReference type="Ensembl" id="ENSDCDT00010069388.1">
    <property type="protein sequence ID" value="ENSDCDP00010058683.1"/>
    <property type="gene ID" value="ENSDCDG00010032957.1"/>
</dbReference>
<reference evidence="1 2" key="1">
    <citation type="submission" date="2020-06" db="EMBL/GenBank/DDBJ databases">
        <authorList>
            <consortium name="Wellcome Sanger Institute Data Sharing"/>
        </authorList>
    </citation>
    <scope>NUCLEOTIDE SEQUENCE [LARGE SCALE GENOMIC DNA]</scope>
</reference>
<evidence type="ECO:0008006" key="3">
    <source>
        <dbReference type="Google" id="ProtNLM"/>
    </source>
</evidence>
<dbReference type="PANTHER" id="PTHR28489">
    <property type="entry name" value="RENTINAL DEGENERATION 3-LIKE"/>
    <property type="match status" value="1"/>
</dbReference>
<dbReference type="InterPro" id="IPR028092">
    <property type="entry name" value="RD3"/>
</dbReference>
<dbReference type="PANTHER" id="PTHR28489:SF4">
    <property type="entry name" value="PROTEIN RD3-LIKE"/>
    <property type="match status" value="1"/>
</dbReference>
<protein>
    <recommendedName>
        <fullName evidence="3">Protein RD3-like</fullName>
    </recommendedName>
</protein>
<gene>
    <name evidence="1" type="primary">RD3</name>
</gene>
<dbReference type="AlphaFoldDB" id="A0AAY4EMT4"/>
<reference evidence="1" key="2">
    <citation type="submission" date="2025-08" db="UniProtKB">
        <authorList>
            <consortium name="Ensembl"/>
        </authorList>
    </citation>
    <scope>IDENTIFICATION</scope>
</reference>